<evidence type="ECO:0000313" key="4">
    <source>
        <dbReference type="Proteomes" id="UP000441399"/>
    </source>
</evidence>
<feature type="region of interest" description="Disordered" evidence="1">
    <location>
        <begin position="1"/>
        <end position="20"/>
    </location>
</feature>
<dbReference type="Proteomes" id="UP000441399">
    <property type="component" value="Unassembled WGS sequence"/>
</dbReference>
<dbReference type="EMBL" id="CACSIO010000017">
    <property type="protein sequence ID" value="CAA0113470.1"/>
    <property type="molecule type" value="Genomic_DNA"/>
</dbReference>
<keyword evidence="2" id="KW-1133">Transmembrane helix</keyword>
<protein>
    <submittedName>
        <fullName evidence="3">Uncharacterized protein</fullName>
    </submittedName>
</protein>
<evidence type="ECO:0000256" key="2">
    <source>
        <dbReference type="SAM" id="Phobius"/>
    </source>
</evidence>
<feature type="transmembrane region" description="Helical" evidence="2">
    <location>
        <begin position="116"/>
        <end position="139"/>
    </location>
</feature>
<sequence length="140" mass="16100">MSRYKKKRNKKNRYSGRTQDDKTRSTYKWSFDILEIPQIVLGSSLSIIGLMGFIYERLYFLNYEDRPSGGRRGLEIQAYEGFSAYLLGASLIIFGASILTFYLYEKKLIGKVDQRHMISMGLAANGVVIGFLAFFVRLLK</sequence>
<evidence type="ECO:0000256" key="1">
    <source>
        <dbReference type="SAM" id="MobiDB-lite"/>
    </source>
</evidence>
<feature type="transmembrane region" description="Helical" evidence="2">
    <location>
        <begin position="33"/>
        <end position="55"/>
    </location>
</feature>
<reference evidence="3 4" key="1">
    <citation type="submission" date="2019-11" db="EMBL/GenBank/DDBJ databases">
        <authorList>
            <person name="Holert J."/>
        </authorList>
    </citation>
    <scope>NUCLEOTIDE SEQUENCE [LARGE SCALE GENOMIC DNA]</scope>
    <source>
        <strain evidence="3">SB11_3</strain>
    </source>
</reference>
<dbReference type="AlphaFoldDB" id="A0A5S9Q8G0"/>
<keyword evidence="2" id="KW-0472">Membrane</keyword>
<keyword evidence="2" id="KW-0812">Transmembrane</keyword>
<evidence type="ECO:0000313" key="3">
    <source>
        <dbReference type="EMBL" id="CAA0113470.1"/>
    </source>
</evidence>
<feature type="transmembrane region" description="Helical" evidence="2">
    <location>
        <begin position="82"/>
        <end position="104"/>
    </location>
</feature>
<name>A0A5S9Q8G0_9GAMM</name>
<keyword evidence="4" id="KW-1185">Reference proteome</keyword>
<proteinExistence type="predicted"/>
<gene>
    <name evidence="3" type="ORF">OPDIPICF_04731</name>
</gene>
<accession>A0A5S9Q8G0</accession>
<feature type="compositionally biased region" description="Basic residues" evidence="1">
    <location>
        <begin position="1"/>
        <end position="14"/>
    </location>
</feature>
<organism evidence="3 4">
    <name type="scientific">BD1-7 clade bacterium</name>
    <dbReference type="NCBI Taxonomy" id="2029982"/>
    <lineage>
        <taxon>Bacteria</taxon>
        <taxon>Pseudomonadati</taxon>
        <taxon>Pseudomonadota</taxon>
        <taxon>Gammaproteobacteria</taxon>
        <taxon>Cellvibrionales</taxon>
        <taxon>Spongiibacteraceae</taxon>
        <taxon>BD1-7 clade</taxon>
    </lineage>
</organism>